<dbReference type="CDD" id="cd01650">
    <property type="entry name" value="RT_nLTR_like"/>
    <property type="match status" value="1"/>
</dbReference>
<dbReference type="InterPro" id="IPR000477">
    <property type="entry name" value="RT_dom"/>
</dbReference>
<dbReference type="InterPro" id="IPR005135">
    <property type="entry name" value="Endo/exonuclease/phosphatase"/>
</dbReference>
<dbReference type="InterPro" id="IPR036691">
    <property type="entry name" value="Endo/exonu/phosph_ase_sf"/>
</dbReference>
<dbReference type="PANTHER" id="PTHR47510:SF3">
    <property type="entry name" value="ENDO_EXONUCLEASE_PHOSPHATASE DOMAIN-CONTAINING PROTEIN"/>
    <property type="match status" value="1"/>
</dbReference>
<dbReference type="GO" id="GO:0003824">
    <property type="term" value="F:catalytic activity"/>
    <property type="evidence" value="ECO:0007669"/>
    <property type="project" value="InterPro"/>
</dbReference>
<reference evidence="2" key="1">
    <citation type="submission" date="2017-09" db="EMBL/GenBank/DDBJ databases">
        <title>Contemporary evolution of a Lepidopteran species, Heliothis virescens, in response to modern agricultural practices.</title>
        <authorList>
            <person name="Fritz M.L."/>
            <person name="Deyonke A.M."/>
            <person name="Papanicolaou A."/>
            <person name="Micinski S."/>
            <person name="Westbrook J."/>
            <person name="Gould F."/>
        </authorList>
    </citation>
    <scope>NUCLEOTIDE SEQUENCE [LARGE SCALE GENOMIC DNA]</scope>
    <source>
        <strain evidence="2">HvINT-</strain>
        <tissue evidence="2">Whole body</tissue>
    </source>
</reference>
<evidence type="ECO:0000259" key="1">
    <source>
        <dbReference type="PROSITE" id="PS50878"/>
    </source>
</evidence>
<dbReference type="SUPFAM" id="SSF56219">
    <property type="entry name" value="DNase I-like"/>
    <property type="match status" value="1"/>
</dbReference>
<dbReference type="GO" id="GO:0071897">
    <property type="term" value="P:DNA biosynthetic process"/>
    <property type="evidence" value="ECO:0007669"/>
    <property type="project" value="UniProtKB-ARBA"/>
</dbReference>
<dbReference type="PANTHER" id="PTHR47510">
    <property type="entry name" value="REVERSE TRANSCRIPTASE DOMAIN-CONTAINING PROTEIN"/>
    <property type="match status" value="1"/>
</dbReference>
<gene>
    <name evidence="2" type="ORF">B5V51_3435</name>
</gene>
<dbReference type="Pfam" id="PF03372">
    <property type="entry name" value="Exo_endo_phos"/>
    <property type="match status" value="1"/>
</dbReference>
<dbReference type="EMBL" id="NWSH01001817">
    <property type="protein sequence ID" value="PCG70032.1"/>
    <property type="molecule type" value="Genomic_DNA"/>
</dbReference>
<feature type="domain" description="Reverse transcriptase" evidence="1">
    <location>
        <begin position="477"/>
        <end position="717"/>
    </location>
</feature>
<proteinExistence type="predicted"/>
<protein>
    <recommendedName>
        <fullName evidence="1">Reverse transcriptase domain-containing protein</fullName>
    </recommendedName>
</protein>
<dbReference type="SUPFAM" id="SSF56672">
    <property type="entry name" value="DNA/RNA polymerases"/>
    <property type="match status" value="1"/>
</dbReference>
<dbReference type="Gene3D" id="3.60.10.10">
    <property type="entry name" value="Endonuclease/exonuclease/phosphatase"/>
    <property type="match status" value="1"/>
</dbReference>
<sequence length="717" mass="80852">MMPRNNRYFKLGFLNAGSLGTGHDDLLAAFENDQFDIMAINETWLRAGEEGRAPRVPGYRLRHAPRPASVRSGRGGGVGFYLRRGLSARTWNSAADPRFDSVEQMWLTLSMNGKKIAVGTAYRPPWLDLDLFIDAITDTISTLGQCDSFILVGDFNVNMLASNDAKTKKVIEFLQYFGLTQMVNSPTHFTGTSETLIDLMCTDLRAVNTSVEAFGSFNGHSIVVSEFNIRRTKAKPYVCKYRAFKNICADSFNADLSLLNTESMSCISTLANVNDMVYTFSQCIMSLFDTHAPVKTCTIKEITYPWITDNIKLMMRLRDKALANYRDTKSEAKKDYYKQFKSLVESSLWNEKVAYYNYNINNKIKDPTLLWKNIKSTVTISTERQDLPSHLNDANSINSHFLNVPGDSVASAIQHVFFRNNKFGEAIFTLNTVLEDEISRVIKTIKSNAEGHDCITLTMLNLTLPQTLPVITHIINCSIVSSTFPDQWKIALVKPLPKTTNPTDVKDLRPISILPCLSKVLEKVICRQLTQFLEDNHILPELQSGFRKRRGTATALLDVTDNILGAQDKGMCTLMVLLDFSRAFDAINVSLLLSKLNYYGFDDAATKWFESYLTNRRQQVKLSLPDGTTLTSALTSVDRGVPQGSILGPVLFTLYCADIVKYVKKCKYHIYADDVQLYISFKPDDYEKAINDLNEDLHRIAVWSKDNCLTLNPVKIK</sequence>
<dbReference type="PROSITE" id="PS50878">
    <property type="entry name" value="RT_POL"/>
    <property type="match status" value="1"/>
</dbReference>
<comment type="caution">
    <text evidence="2">The sequence shown here is derived from an EMBL/GenBank/DDBJ whole genome shotgun (WGS) entry which is preliminary data.</text>
</comment>
<organism evidence="2">
    <name type="scientific">Heliothis virescens</name>
    <name type="common">Tobacco budworm moth</name>
    <dbReference type="NCBI Taxonomy" id="7102"/>
    <lineage>
        <taxon>Eukaryota</taxon>
        <taxon>Metazoa</taxon>
        <taxon>Ecdysozoa</taxon>
        <taxon>Arthropoda</taxon>
        <taxon>Hexapoda</taxon>
        <taxon>Insecta</taxon>
        <taxon>Pterygota</taxon>
        <taxon>Neoptera</taxon>
        <taxon>Endopterygota</taxon>
        <taxon>Lepidoptera</taxon>
        <taxon>Glossata</taxon>
        <taxon>Ditrysia</taxon>
        <taxon>Noctuoidea</taxon>
        <taxon>Noctuidae</taxon>
        <taxon>Heliothinae</taxon>
        <taxon>Heliothis</taxon>
    </lineage>
</organism>
<name>A0A2A4JF59_HELVI</name>
<dbReference type="InterPro" id="IPR043502">
    <property type="entry name" value="DNA/RNA_pol_sf"/>
</dbReference>
<dbReference type="STRING" id="7102.A0A2A4JF59"/>
<dbReference type="Pfam" id="PF00078">
    <property type="entry name" value="RVT_1"/>
    <property type="match status" value="1"/>
</dbReference>
<evidence type="ECO:0000313" key="2">
    <source>
        <dbReference type="EMBL" id="PCG70032.1"/>
    </source>
</evidence>
<accession>A0A2A4JF59</accession>
<dbReference type="AlphaFoldDB" id="A0A2A4JF59"/>